<feature type="region of interest" description="Disordered" evidence="1">
    <location>
        <begin position="109"/>
        <end position="162"/>
    </location>
</feature>
<reference evidence="2 3" key="1">
    <citation type="submission" date="2023-05" db="EMBL/GenBank/DDBJ databases">
        <title>B98-5 Cell Line De Novo Hybrid Assembly: An Optical Mapping Approach.</title>
        <authorList>
            <person name="Kananen K."/>
            <person name="Auerbach J.A."/>
            <person name="Kautto E."/>
            <person name="Blachly J.S."/>
        </authorList>
    </citation>
    <scope>NUCLEOTIDE SEQUENCE [LARGE SCALE GENOMIC DNA]</scope>
    <source>
        <strain evidence="2">B95-8</strain>
        <tissue evidence="2">Cell line</tissue>
    </source>
</reference>
<dbReference type="Proteomes" id="UP001266305">
    <property type="component" value="Unassembled WGS sequence"/>
</dbReference>
<organism evidence="2 3">
    <name type="scientific">Saguinus oedipus</name>
    <name type="common">Cotton-top tamarin</name>
    <name type="synonym">Oedipomidas oedipus</name>
    <dbReference type="NCBI Taxonomy" id="9490"/>
    <lineage>
        <taxon>Eukaryota</taxon>
        <taxon>Metazoa</taxon>
        <taxon>Chordata</taxon>
        <taxon>Craniata</taxon>
        <taxon>Vertebrata</taxon>
        <taxon>Euteleostomi</taxon>
        <taxon>Mammalia</taxon>
        <taxon>Eutheria</taxon>
        <taxon>Euarchontoglires</taxon>
        <taxon>Primates</taxon>
        <taxon>Haplorrhini</taxon>
        <taxon>Platyrrhini</taxon>
        <taxon>Cebidae</taxon>
        <taxon>Callitrichinae</taxon>
        <taxon>Saguinus</taxon>
    </lineage>
</organism>
<evidence type="ECO:0000313" key="3">
    <source>
        <dbReference type="Proteomes" id="UP001266305"/>
    </source>
</evidence>
<proteinExistence type="predicted"/>
<comment type="caution">
    <text evidence="2">The sequence shown here is derived from an EMBL/GenBank/DDBJ whole genome shotgun (WGS) entry which is preliminary data.</text>
</comment>
<gene>
    <name evidence="2" type="ORF">P7K49_035818</name>
</gene>
<protein>
    <submittedName>
        <fullName evidence="2">Uncharacterized protein</fullName>
    </submittedName>
</protein>
<accession>A0ABQ9TPS5</accession>
<feature type="region of interest" description="Disordered" evidence="1">
    <location>
        <begin position="26"/>
        <end position="85"/>
    </location>
</feature>
<sequence>MVTRNANDYCPTVDRGCPCAEKRGRRLGAGCASGGEPGQSPRLYSDGRRDSSPENIRALSFPPQPRFVQTGLQPRGREDEKEEGRSLYLALTRRVPGPRLRFPLRALLPSLPRHPLLRRSVPQSLEEPPPTPQDPAGNQSPPLYQSPPAFYRPMGPIANRKS</sequence>
<evidence type="ECO:0000313" key="2">
    <source>
        <dbReference type="EMBL" id="KAK2086393.1"/>
    </source>
</evidence>
<dbReference type="EMBL" id="JASSZA010000020">
    <property type="protein sequence ID" value="KAK2086393.1"/>
    <property type="molecule type" value="Genomic_DNA"/>
</dbReference>
<name>A0ABQ9TPS5_SAGOE</name>
<keyword evidence="3" id="KW-1185">Reference proteome</keyword>
<feature type="compositionally biased region" description="Basic and acidic residues" evidence="1">
    <location>
        <begin position="75"/>
        <end position="85"/>
    </location>
</feature>
<evidence type="ECO:0000256" key="1">
    <source>
        <dbReference type="SAM" id="MobiDB-lite"/>
    </source>
</evidence>